<dbReference type="InterPro" id="IPR011042">
    <property type="entry name" value="6-blade_b-propeller_TolB-like"/>
</dbReference>
<evidence type="ECO:0008006" key="4">
    <source>
        <dbReference type="Google" id="ProtNLM"/>
    </source>
</evidence>
<dbReference type="SUPFAM" id="SSF75011">
    <property type="entry name" value="3-carboxy-cis,cis-mucoante lactonizing enzyme"/>
    <property type="match status" value="1"/>
</dbReference>
<evidence type="ECO:0000313" key="2">
    <source>
        <dbReference type="EMBL" id="MBB6071694.1"/>
    </source>
</evidence>
<organism evidence="2 3">
    <name type="scientific">Longimicrobium terrae</name>
    <dbReference type="NCBI Taxonomy" id="1639882"/>
    <lineage>
        <taxon>Bacteria</taxon>
        <taxon>Pseudomonadati</taxon>
        <taxon>Gemmatimonadota</taxon>
        <taxon>Longimicrobiia</taxon>
        <taxon>Longimicrobiales</taxon>
        <taxon>Longimicrobiaceae</taxon>
        <taxon>Longimicrobium</taxon>
    </lineage>
</organism>
<feature type="signal peptide" evidence="1">
    <location>
        <begin position="1"/>
        <end position="21"/>
    </location>
</feature>
<gene>
    <name evidence="2" type="ORF">HNQ61_003333</name>
</gene>
<sequence length="413" mass="43724">MKRARLILIVAGAGAMLSTAAALRPGGPVAAELASPLFTSPVQARLAADRRIAAGPQDGAQTDLSELALRIDGGEEGFGHIVDVVPSPGGDTIYVLDGMSLSGSAFDSGGTRLFGFGGAGGGPGEFRRPTSLTLLPWSGEVAVWDVQTQRMTVHTSAGAPVRSLSPAGLGQGLVQRMAAVEGGFVAEVRSDPLRVQPDAQGGALVRLDTAARATRTLLRFRVPGVNASHRESAAGSSVTTWLNPLTWSPEPRWSALRDGSVVFAPGGPDDVYRIDPSGRVERIRADFRPARVTRGDRVRHLAGLRERGKIAASTTPLHLLEPLNRSYYARVRPAVSGVLAGPGGAVWTRGFSTEDDWRGYSREWRVAAAARPPARVRLPRGFEPLHIAGSLVYGVAVDSMLAERVEAYRVEVP</sequence>
<proteinExistence type="predicted"/>
<dbReference type="EMBL" id="JACHIA010000010">
    <property type="protein sequence ID" value="MBB6071694.1"/>
    <property type="molecule type" value="Genomic_DNA"/>
</dbReference>
<keyword evidence="3" id="KW-1185">Reference proteome</keyword>
<accession>A0A841H150</accession>
<feature type="chain" id="PRO_5032457571" description="6-bladed beta-propeller" evidence="1">
    <location>
        <begin position="22"/>
        <end position="413"/>
    </location>
</feature>
<protein>
    <recommendedName>
        <fullName evidence="4">6-bladed beta-propeller</fullName>
    </recommendedName>
</protein>
<dbReference type="AlphaFoldDB" id="A0A841H150"/>
<reference evidence="2 3" key="1">
    <citation type="submission" date="2020-08" db="EMBL/GenBank/DDBJ databases">
        <title>Genomic Encyclopedia of Type Strains, Phase IV (KMG-IV): sequencing the most valuable type-strain genomes for metagenomic binning, comparative biology and taxonomic classification.</title>
        <authorList>
            <person name="Goeker M."/>
        </authorList>
    </citation>
    <scope>NUCLEOTIDE SEQUENCE [LARGE SCALE GENOMIC DNA]</scope>
    <source>
        <strain evidence="2 3">DSM 29007</strain>
    </source>
</reference>
<name>A0A841H150_9BACT</name>
<dbReference type="Gene3D" id="2.120.10.30">
    <property type="entry name" value="TolB, C-terminal domain"/>
    <property type="match status" value="1"/>
</dbReference>
<keyword evidence="1" id="KW-0732">Signal</keyword>
<evidence type="ECO:0000256" key="1">
    <source>
        <dbReference type="SAM" id="SignalP"/>
    </source>
</evidence>
<evidence type="ECO:0000313" key="3">
    <source>
        <dbReference type="Proteomes" id="UP000582837"/>
    </source>
</evidence>
<dbReference type="Proteomes" id="UP000582837">
    <property type="component" value="Unassembled WGS sequence"/>
</dbReference>
<comment type="caution">
    <text evidence="2">The sequence shown here is derived from an EMBL/GenBank/DDBJ whole genome shotgun (WGS) entry which is preliminary data.</text>
</comment>
<dbReference type="RefSeq" id="WP_170032385.1">
    <property type="nucleotide sequence ID" value="NZ_JABDTL010000001.1"/>
</dbReference>